<feature type="region of interest" description="Disordered" evidence="2">
    <location>
        <begin position="19"/>
        <end position="38"/>
    </location>
</feature>
<evidence type="ECO:0000313" key="3">
    <source>
        <dbReference type="EMBL" id="KAK7607868.1"/>
    </source>
</evidence>
<proteinExistence type="predicted"/>
<dbReference type="Proteomes" id="UP001367316">
    <property type="component" value="Unassembled WGS sequence"/>
</dbReference>
<feature type="coiled-coil region" evidence="1">
    <location>
        <begin position="45"/>
        <end position="138"/>
    </location>
</feature>
<dbReference type="EMBL" id="JBBPBF010000033">
    <property type="protein sequence ID" value="KAK7607868.1"/>
    <property type="molecule type" value="Genomic_DNA"/>
</dbReference>
<evidence type="ECO:0000313" key="4">
    <source>
        <dbReference type="Proteomes" id="UP001367316"/>
    </source>
</evidence>
<feature type="coiled-coil region" evidence="1">
    <location>
        <begin position="215"/>
        <end position="300"/>
    </location>
</feature>
<organism evidence="3 4">
    <name type="scientific">Phyllosticta paracitricarpa</name>
    <dbReference type="NCBI Taxonomy" id="2016321"/>
    <lineage>
        <taxon>Eukaryota</taxon>
        <taxon>Fungi</taxon>
        <taxon>Dikarya</taxon>
        <taxon>Ascomycota</taxon>
        <taxon>Pezizomycotina</taxon>
        <taxon>Dothideomycetes</taxon>
        <taxon>Dothideomycetes incertae sedis</taxon>
        <taxon>Botryosphaeriales</taxon>
        <taxon>Phyllostictaceae</taxon>
        <taxon>Phyllosticta</taxon>
    </lineage>
</organism>
<keyword evidence="4" id="KW-1185">Reference proteome</keyword>
<protein>
    <submittedName>
        <fullName evidence="3">Uncharacterized protein</fullName>
    </submittedName>
</protein>
<evidence type="ECO:0000256" key="2">
    <source>
        <dbReference type="SAM" id="MobiDB-lite"/>
    </source>
</evidence>
<reference evidence="3 4" key="1">
    <citation type="submission" date="2024-04" db="EMBL/GenBank/DDBJ databases">
        <title>Phyllosticta paracitricarpa is synonymous to the EU quarantine fungus P. citricarpa based on phylogenomic analyses.</title>
        <authorList>
            <consortium name="Lawrence Berkeley National Laboratory"/>
            <person name="Van ingen-buijs V.A."/>
            <person name="Van westerhoven A.C."/>
            <person name="Haridas S."/>
            <person name="Skiadas P."/>
            <person name="Martin F."/>
            <person name="Groenewald J.Z."/>
            <person name="Crous P.W."/>
            <person name="Seidl M.F."/>
        </authorList>
    </citation>
    <scope>NUCLEOTIDE SEQUENCE [LARGE SCALE GENOMIC DNA]</scope>
    <source>
        <strain evidence="3 4">CBS 141358</strain>
    </source>
</reference>
<evidence type="ECO:0000256" key="1">
    <source>
        <dbReference type="SAM" id="Coils"/>
    </source>
</evidence>
<name>A0ABR1MY13_9PEZI</name>
<feature type="coiled-coil region" evidence="1">
    <location>
        <begin position="324"/>
        <end position="391"/>
    </location>
</feature>
<accession>A0ABR1MY13</accession>
<sequence length="476" mass="54848">MRASSSVSKLMRKPSFSFATSSRWSGQSATNLQERPRQTRIYEDYASMKEQLDELETMREQSSALRKANEENMVTIANGEQEIFDQKTAKKRLEHELKLCTGRLEQAKEMANRYQEANQELENKLRELEDRATGAEALGSLEEQLAKEDDDGRSMRRSFFGVESADVILLQQKISLLESRCKRIEEKYLDVYQENLGLQAALQDEQELKEADEPFVHQTNRLHAAEAELKELTNKVHAISTKNMELQHQLAEITGTGKTDGAGADYDTLKENYEQMLQSHEELQKHAEKVDTELDDQKALLRHKLLNPEVLRQEDVELFESNEHKLLLEQLNLFKEALEEESDQMKHSIAAEVTKKLHNGIVDLASRDKRIAEQETQIKLLRQNIEKIKRETGDKASPEVQKELEALRRENKLMTSAWYDMASRLQSNTVVLQRTKAETPKSWLGRQRMEVTHGGGRGLGANVRSESPFFLFNFWL</sequence>
<keyword evidence="1" id="KW-0175">Coiled coil</keyword>
<comment type="caution">
    <text evidence="3">The sequence shown here is derived from an EMBL/GenBank/DDBJ whole genome shotgun (WGS) entry which is preliminary data.</text>
</comment>
<gene>
    <name evidence="3" type="ORF">JOL62DRAFT_256772</name>
</gene>
<feature type="compositionally biased region" description="Polar residues" evidence="2">
    <location>
        <begin position="19"/>
        <end position="33"/>
    </location>
</feature>